<evidence type="ECO:0000259" key="4">
    <source>
        <dbReference type="PROSITE" id="PS50932"/>
    </source>
</evidence>
<keyword evidence="2" id="KW-0238">DNA-binding</keyword>
<evidence type="ECO:0000313" key="6">
    <source>
        <dbReference type="Proteomes" id="UP000249377"/>
    </source>
</evidence>
<name>A0A328UHD5_9FIRM</name>
<feature type="domain" description="HTH lacI-type" evidence="4">
    <location>
        <begin position="33"/>
        <end position="86"/>
    </location>
</feature>
<comment type="caution">
    <text evidence="5">The sequence shown here is derived from an EMBL/GenBank/DDBJ whole genome shotgun (WGS) entry which is preliminary data.</text>
</comment>
<protein>
    <recommendedName>
        <fullName evidence="4">HTH lacI-type domain-containing protein</fullName>
    </recommendedName>
</protein>
<sequence>MADMLESSLLRHGFSVETVAGVEGRMDRERKERGIDAVSRLANVSKATVSKAMNNCGSMEQGVKNAVLEAARKLQYEPARKERLRRAEAVIGVVMPAKPKYFWGEVIRGVRAADREAGDVGMVLSLFSDLSSERDALYCMDYMEDLRPDMLIVVPPPFFSVQERLRGLTEKLPVVSLVETGAFPELFYVGANYYKDGMRLARAGAGAVRRGPGIVHVHGLDMPMARTRDESFRRELGSLVPEARWLGSVDMGLLASTVAAAQLARTLSERFGSAFGTVYVSQGDVPQVCLALQKMRRLSSVAVLGYENPEKNAAYLENGTIAALVEQDAYRQGYLCMRAALDYWRTGALPENRRLFVPSALVTGSRPGREG</sequence>
<dbReference type="Gene3D" id="1.10.260.40">
    <property type="entry name" value="lambda repressor-like DNA-binding domains"/>
    <property type="match status" value="1"/>
</dbReference>
<dbReference type="PROSITE" id="PS50932">
    <property type="entry name" value="HTH_LACI_2"/>
    <property type="match status" value="1"/>
</dbReference>
<keyword evidence="6" id="KW-1185">Reference proteome</keyword>
<dbReference type="InterPro" id="IPR010982">
    <property type="entry name" value="Lambda_DNA-bd_dom_sf"/>
</dbReference>
<dbReference type="CDD" id="cd01392">
    <property type="entry name" value="HTH_LacI"/>
    <property type="match status" value="1"/>
</dbReference>
<dbReference type="EMBL" id="QLYR01000002">
    <property type="protein sequence ID" value="RAQ29730.1"/>
    <property type="molecule type" value="Genomic_DNA"/>
</dbReference>
<evidence type="ECO:0000313" key="5">
    <source>
        <dbReference type="EMBL" id="RAQ29730.1"/>
    </source>
</evidence>
<dbReference type="GO" id="GO:0003700">
    <property type="term" value="F:DNA-binding transcription factor activity"/>
    <property type="evidence" value="ECO:0007669"/>
    <property type="project" value="TreeGrafter"/>
</dbReference>
<dbReference type="Proteomes" id="UP000249377">
    <property type="component" value="Unassembled WGS sequence"/>
</dbReference>
<keyword evidence="3" id="KW-0804">Transcription</keyword>
<dbReference type="AlphaFoldDB" id="A0A328UHD5"/>
<evidence type="ECO:0000256" key="3">
    <source>
        <dbReference type="ARBA" id="ARBA00023163"/>
    </source>
</evidence>
<dbReference type="SUPFAM" id="SSF53822">
    <property type="entry name" value="Periplasmic binding protein-like I"/>
    <property type="match status" value="1"/>
</dbReference>
<dbReference type="PANTHER" id="PTHR30146:SF109">
    <property type="entry name" value="HTH-TYPE TRANSCRIPTIONAL REGULATOR GALS"/>
    <property type="match status" value="1"/>
</dbReference>
<dbReference type="GO" id="GO:0000976">
    <property type="term" value="F:transcription cis-regulatory region binding"/>
    <property type="evidence" value="ECO:0007669"/>
    <property type="project" value="TreeGrafter"/>
</dbReference>
<dbReference type="InterPro" id="IPR000843">
    <property type="entry name" value="HTH_LacI"/>
</dbReference>
<proteinExistence type="predicted"/>
<dbReference type="InterPro" id="IPR028082">
    <property type="entry name" value="Peripla_BP_I"/>
</dbReference>
<reference evidence="5 6" key="1">
    <citation type="submission" date="2018-06" db="EMBL/GenBank/DDBJ databases">
        <title>Noncontiguous genome sequence of Ruminococcaceae bacterium ASD2818.</title>
        <authorList>
            <person name="Chaplin A.V."/>
            <person name="Sokolova S.R."/>
            <person name="Kochetkova T.O."/>
            <person name="Goltsov A.Y."/>
            <person name="Trofimov D.Y."/>
            <person name="Efimov B.A."/>
        </authorList>
    </citation>
    <scope>NUCLEOTIDE SEQUENCE [LARGE SCALE GENOMIC DNA]</scope>
    <source>
        <strain evidence="5 6">ASD2818</strain>
    </source>
</reference>
<dbReference type="Pfam" id="PF13407">
    <property type="entry name" value="Peripla_BP_4"/>
    <property type="match status" value="1"/>
</dbReference>
<dbReference type="Gene3D" id="3.40.50.2300">
    <property type="match status" value="2"/>
</dbReference>
<evidence type="ECO:0000256" key="2">
    <source>
        <dbReference type="ARBA" id="ARBA00023125"/>
    </source>
</evidence>
<dbReference type="SUPFAM" id="SSF47413">
    <property type="entry name" value="lambda repressor-like DNA-binding domains"/>
    <property type="match status" value="1"/>
</dbReference>
<evidence type="ECO:0000256" key="1">
    <source>
        <dbReference type="ARBA" id="ARBA00023015"/>
    </source>
</evidence>
<dbReference type="InterPro" id="IPR025997">
    <property type="entry name" value="SBP_2_dom"/>
</dbReference>
<dbReference type="PANTHER" id="PTHR30146">
    <property type="entry name" value="LACI-RELATED TRANSCRIPTIONAL REPRESSOR"/>
    <property type="match status" value="1"/>
</dbReference>
<organism evidence="5 6">
    <name type="scientific">Hydrogeniiclostridium mannosilyticum</name>
    <dbReference type="NCBI Taxonomy" id="2764322"/>
    <lineage>
        <taxon>Bacteria</taxon>
        <taxon>Bacillati</taxon>
        <taxon>Bacillota</taxon>
        <taxon>Clostridia</taxon>
        <taxon>Eubacteriales</taxon>
        <taxon>Acutalibacteraceae</taxon>
        <taxon>Hydrogeniiclostridium</taxon>
    </lineage>
</organism>
<dbReference type="Pfam" id="PF00356">
    <property type="entry name" value="LacI"/>
    <property type="match status" value="1"/>
</dbReference>
<keyword evidence="1" id="KW-0805">Transcription regulation</keyword>
<gene>
    <name evidence="5" type="ORF">DPQ25_05385</name>
</gene>
<dbReference type="SMART" id="SM00354">
    <property type="entry name" value="HTH_LACI"/>
    <property type="match status" value="1"/>
</dbReference>
<accession>A0A328UHD5</accession>